<protein>
    <recommendedName>
        <fullName evidence="13">Threonine--tRNA ligase</fullName>
        <ecNumber evidence="13">6.1.1.3</ecNumber>
    </recommendedName>
    <alternativeName>
        <fullName evidence="13">Threonyl-tRNA synthetase</fullName>
        <shortName evidence="13">ThrRS</shortName>
    </alternativeName>
</protein>
<dbReference type="AlphaFoldDB" id="A0A2M8EL60"/>
<dbReference type="InterPro" id="IPR002320">
    <property type="entry name" value="Thr-tRNA-ligase_IIa"/>
</dbReference>
<dbReference type="PANTHER" id="PTHR11451:SF56">
    <property type="entry name" value="THREONINE--TRNA LIGASE 1"/>
    <property type="match status" value="1"/>
</dbReference>
<dbReference type="PANTHER" id="PTHR11451">
    <property type="entry name" value="THREONINE-TRNA LIGASE"/>
    <property type="match status" value="1"/>
</dbReference>
<dbReference type="FunFam" id="3.30.980.10:FF:000005">
    <property type="entry name" value="Threonyl-tRNA synthetase, mitochondrial"/>
    <property type="match status" value="1"/>
</dbReference>
<evidence type="ECO:0000256" key="2">
    <source>
        <dbReference type="ARBA" id="ARBA00022490"/>
    </source>
</evidence>
<evidence type="ECO:0000256" key="8">
    <source>
        <dbReference type="ARBA" id="ARBA00022840"/>
    </source>
</evidence>
<keyword evidence="10 13" id="KW-0648">Protein biosynthesis</keyword>
<dbReference type="Pfam" id="PF03129">
    <property type="entry name" value="HGTP_anticodon"/>
    <property type="match status" value="1"/>
</dbReference>
<dbReference type="Pfam" id="PF00587">
    <property type="entry name" value="tRNA-synt_2b"/>
    <property type="match status" value="1"/>
</dbReference>
<dbReference type="GO" id="GO:0005737">
    <property type="term" value="C:cytoplasm"/>
    <property type="evidence" value="ECO:0007669"/>
    <property type="project" value="UniProtKB-SubCell"/>
</dbReference>
<dbReference type="PRINTS" id="PR01047">
    <property type="entry name" value="TRNASYNTHTHR"/>
</dbReference>
<evidence type="ECO:0000313" key="15">
    <source>
        <dbReference type="EMBL" id="PJC23484.1"/>
    </source>
</evidence>
<evidence type="ECO:0000256" key="5">
    <source>
        <dbReference type="ARBA" id="ARBA00022723"/>
    </source>
</evidence>
<organism evidence="15 16">
    <name type="scientific">candidate division WWE3 bacterium CG_4_9_14_0_2_um_filter_35_11</name>
    <dbReference type="NCBI Taxonomy" id="1975077"/>
    <lineage>
        <taxon>Bacteria</taxon>
        <taxon>Katanobacteria</taxon>
    </lineage>
</organism>
<keyword evidence="7 13" id="KW-0862">Zinc</keyword>
<dbReference type="InterPro" id="IPR033728">
    <property type="entry name" value="ThrRS_core"/>
</dbReference>
<evidence type="ECO:0000256" key="9">
    <source>
        <dbReference type="ARBA" id="ARBA00022884"/>
    </source>
</evidence>
<dbReference type="Gene3D" id="3.30.930.10">
    <property type="entry name" value="Bira Bifunctional Protein, Domain 2"/>
    <property type="match status" value="1"/>
</dbReference>
<comment type="similarity">
    <text evidence="1 13">Belongs to the class-II aminoacyl-tRNA synthetase family.</text>
</comment>
<dbReference type="InterPro" id="IPR045864">
    <property type="entry name" value="aa-tRNA-synth_II/BPL/LPL"/>
</dbReference>
<dbReference type="InterPro" id="IPR018163">
    <property type="entry name" value="Thr/Ala-tRNA-synth_IIc_edit"/>
</dbReference>
<dbReference type="GO" id="GO:0006435">
    <property type="term" value="P:threonyl-tRNA aminoacylation"/>
    <property type="evidence" value="ECO:0007669"/>
    <property type="project" value="UniProtKB-UniRule"/>
</dbReference>
<evidence type="ECO:0000256" key="1">
    <source>
        <dbReference type="ARBA" id="ARBA00008226"/>
    </source>
</evidence>
<feature type="binding site" evidence="13">
    <location>
        <position position="278"/>
    </location>
    <ligand>
        <name>Zn(2+)</name>
        <dbReference type="ChEBI" id="CHEBI:29105"/>
        <note>catalytic</note>
    </ligand>
</feature>
<sequence length="590" mass="67341">MENKLHESRHSAEHVLTQAMKNLGYKFHMAMGPATDDGFYFDFELLEGTISEDDFPKIEKEIEKIIKLDLPITEHEINADDARKLFKDNPYKQEWIDEIISNESPLTIYWIGTPDAKDSFVDLCKGPHVNSTKEIGVVKLLSIAGAYWRGSEKNKMLTRIYGTAFETKKELEEYLEKKEKQSANDHRILGKKLDLFAFSDLVGKGFVMYTPKGTIIKNELKNALVAMSKKYGVLEVNIPHLAKIDLYKISGHADKFSDELFRVTTHYDEEFVLKPVNCPHHTQIYASKPRSYRDLPIRYIESTQQHRDEKPGAIGGLNRTRSFEIDDGHTFCTPNQIKQEVINTIKIVEEFYTGLGMWGKHWVSLSFSDPNTPEKYIGEPKDWQKAEEMLQQISDELKLNAKVMIGEAALYGPKIDFMLKDVQGNDRQLATVQVDFAMPKRFELTYTDEGGVKKTPVMMHRAILGSYGRFIANLIESTGGAFPVWLSPVQVMVIAISEKSFDYAKKIESELNMEDIRVESDLSSETMGNKIRKAGEQKVPYMLIIGEKEAEAKTVSIRTRDGKQKNNVDLKTFTSMIKTNIMTKSLEVNI</sequence>
<dbReference type="GO" id="GO:0046872">
    <property type="term" value="F:metal ion binding"/>
    <property type="evidence" value="ECO:0007669"/>
    <property type="project" value="UniProtKB-KW"/>
</dbReference>
<comment type="catalytic activity">
    <reaction evidence="12 13">
        <text>tRNA(Thr) + L-threonine + ATP = L-threonyl-tRNA(Thr) + AMP + diphosphate + H(+)</text>
        <dbReference type="Rhea" id="RHEA:24624"/>
        <dbReference type="Rhea" id="RHEA-COMP:9670"/>
        <dbReference type="Rhea" id="RHEA-COMP:9704"/>
        <dbReference type="ChEBI" id="CHEBI:15378"/>
        <dbReference type="ChEBI" id="CHEBI:30616"/>
        <dbReference type="ChEBI" id="CHEBI:33019"/>
        <dbReference type="ChEBI" id="CHEBI:57926"/>
        <dbReference type="ChEBI" id="CHEBI:78442"/>
        <dbReference type="ChEBI" id="CHEBI:78534"/>
        <dbReference type="ChEBI" id="CHEBI:456215"/>
        <dbReference type="EC" id="6.1.1.3"/>
    </reaction>
</comment>
<dbReference type="PROSITE" id="PS50862">
    <property type="entry name" value="AA_TRNA_LIGASE_II"/>
    <property type="match status" value="1"/>
</dbReference>
<dbReference type="GO" id="GO:0005524">
    <property type="term" value="F:ATP binding"/>
    <property type="evidence" value="ECO:0007669"/>
    <property type="project" value="UniProtKB-UniRule"/>
</dbReference>
<keyword evidence="11 13" id="KW-0030">Aminoacyl-tRNA synthetase</keyword>
<keyword evidence="5 13" id="KW-0479">Metal-binding</keyword>
<proteinExistence type="inferred from homology"/>
<dbReference type="CDD" id="cd00860">
    <property type="entry name" value="ThrRS_anticodon"/>
    <property type="match status" value="1"/>
</dbReference>
<dbReference type="SMART" id="SM00863">
    <property type="entry name" value="tRNA_SAD"/>
    <property type="match status" value="1"/>
</dbReference>
<dbReference type="InterPro" id="IPR047246">
    <property type="entry name" value="ThrRS_anticodon"/>
</dbReference>
<dbReference type="InterPro" id="IPR004154">
    <property type="entry name" value="Anticodon-bd"/>
</dbReference>
<keyword evidence="6 13" id="KW-0547">Nucleotide-binding</keyword>
<dbReference type="Proteomes" id="UP000229756">
    <property type="component" value="Unassembled WGS sequence"/>
</dbReference>
<evidence type="ECO:0000256" key="3">
    <source>
        <dbReference type="ARBA" id="ARBA00022555"/>
    </source>
</evidence>
<dbReference type="Pfam" id="PF07973">
    <property type="entry name" value="tRNA_SAD"/>
    <property type="match status" value="1"/>
</dbReference>
<dbReference type="InterPro" id="IPR036621">
    <property type="entry name" value="Anticodon-bd_dom_sf"/>
</dbReference>
<keyword evidence="2 13" id="KW-0963">Cytoplasm</keyword>
<dbReference type="SUPFAM" id="SSF55681">
    <property type="entry name" value="Class II aaRS and biotin synthetases"/>
    <property type="match status" value="1"/>
</dbReference>
<evidence type="ECO:0000256" key="7">
    <source>
        <dbReference type="ARBA" id="ARBA00022833"/>
    </source>
</evidence>
<comment type="cofactor">
    <cofactor evidence="13">
        <name>Zn(2+)</name>
        <dbReference type="ChEBI" id="CHEBI:29105"/>
    </cofactor>
    <text evidence="13">Binds 1 zinc ion per subunit.</text>
</comment>
<evidence type="ECO:0000256" key="13">
    <source>
        <dbReference type="HAMAP-Rule" id="MF_00184"/>
    </source>
</evidence>
<dbReference type="InterPro" id="IPR012947">
    <property type="entry name" value="tRNA_SAD"/>
</dbReference>
<dbReference type="GO" id="GO:0000049">
    <property type="term" value="F:tRNA binding"/>
    <property type="evidence" value="ECO:0007669"/>
    <property type="project" value="UniProtKB-KW"/>
</dbReference>
<feature type="domain" description="Aminoacyl-transfer RNA synthetases class-II family profile" evidence="14">
    <location>
        <begin position="185"/>
        <end position="483"/>
    </location>
</feature>
<evidence type="ECO:0000313" key="16">
    <source>
        <dbReference type="Proteomes" id="UP000229756"/>
    </source>
</evidence>
<dbReference type="HAMAP" id="MF_00184">
    <property type="entry name" value="Thr_tRNA_synth"/>
    <property type="match status" value="1"/>
</dbReference>
<keyword evidence="4 13" id="KW-0436">Ligase</keyword>
<evidence type="ECO:0000256" key="4">
    <source>
        <dbReference type="ARBA" id="ARBA00022598"/>
    </source>
</evidence>
<keyword evidence="9 13" id="KW-0694">RNA-binding</keyword>
<dbReference type="EC" id="6.1.1.3" evidence="13"/>
<dbReference type="FunFam" id="3.40.50.800:FF:000001">
    <property type="entry name" value="Threonine--tRNA ligase"/>
    <property type="match status" value="1"/>
</dbReference>
<comment type="subunit">
    <text evidence="13">Homodimer.</text>
</comment>
<keyword evidence="8 13" id="KW-0067">ATP-binding</keyword>
<dbReference type="InterPro" id="IPR002314">
    <property type="entry name" value="aa-tRNA-synt_IIb"/>
</dbReference>
<feature type="binding site" evidence="13">
    <location>
        <position position="460"/>
    </location>
    <ligand>
        <name>Zn(2+)</name>
        <dbReference type="ChEBI" id="CHEBI:29105"/>
        <note>catalytic</note>
    </ligand>
</feature>
<dbReference type="Gene3D" id="3.30.980.10">
    <property type="entry name" value="Threonyl-trna Synthetase, Chain A, domain 2"/>
    <property type="match status" value="1"/>
</dbReference>
<dbReference type="CDD" id="cd00771">
    <property type="entry name" value="ThrRS_core"/>
    <property type="match status" value="1"/>
</dbReference>
<comment type="caution">
    <text evidence="15">The sequence shown here is derived from an EMBL/GenBank/DDBJ whole genome shotgun (WGS) entry which is preliminary data.</text>
</comment>
<evidence type="ECO:0000256" key="11">
    <source>
        <dbReference type="ARBA" id="ARBA00023146"/>
    </source>
</evidence>
<comment type="caution">
    <text evidence="13">Lacks conserved residue(s) required for the propagation of feature annotation.</text>
</comment>
<keyword evidence="3 13" id="KW-0820">tRNA-binding</keyword>
<dbReference type="GO" id="GO:0004829">
    <property type="term" value="F:threonine-tRNA ligase activity"/>
    <property type="evidence" value="ECO:0007669"/>
    <property type="project" value="UniProtKB-UniRule"/>
</dbReference>
<dbReference type="Gene3D" id="3.30.54.20">
    <property type="match status" value="1"/>
</dbReference>
<evidence type="ECO:0000259" key="14">
    <source>
        <dbReference type="PROSITE" id="PS50862"/>
    </source>
</evidence>
<feature type="binding site" evidence="13">
    <location>
        <position position="329"/>
    </location>
    <ligand>
        <name>Zn(2+)</name>
        <dbReference type="ChEBI" id="CHEBI:29105"/>
        <note>catalytic</note>
    </ligand>
</feature>
<name>A0A2M8EL60_UNCKA</name>
<dbReference type="FunFam" id="3.30.930.10:FF:000002">
    <property type="entry name" value="Threonine--tRNA ligase"/>
    <property type="match status" value="1"/>
</dbReference>
<evidence type="ECO:0000256" key="6">
    <source>
        <dbReference type="ARBA" id="ARBA00022741"/>
    </source>
</evidence>
<dbReference type="Gene3D" id="3.40.50.800">
    <property type="entry name" value="Anticodon-binding domain"/>
    <property type="match status" value="1"/>
</dbReference>
<gene>
    <name evidence="13" type="primary">thrS</name>
    <name evidence="15" type="ORF">CO058_03150</name>
</gene>
<evidence type="ECO:0000256" key="12">
    <source>
        <dbReference type="ARBA" id="ARBA00049515"/>
    </source>
</evidence>
<dbReference type="NCBIfam" id="TIGR00418">
    <property type="entry name" value="thrS"/>
    <property type="match status" value="1"/>
</dbReference>
<dbReference type="SUPFAM" id="SSF52954">
    <property type="entry name" value="Class II aaRS ABD-related"/>
    <property type="match status" value="1"/>
</dbReference>
<reference evidence="16" key="1">
    <citation type="submission" date="2017-09" db="EMBL/GenBank/DDBJ databases">
        <title>Depth-based differentiation of microbial function through sediment-hosted aquifers and enrichment of novel symbionts in the deep terrestrial subsurface.</title>
        <authorList>
            <person name="Probst A.J."/>
            <person name="Ladd B."/>
            <person name="Jarett J.K."/>
            <person name="Geller-Mcgrath D.E."/>
            <person name="Sieber C.M.K."/>
            <person name="Emerson J.B."/>
            <person name="Anantharaman K."/>
            <person name="Thomas B.C."/>
            <person name="Malmstrom R."/>
            <person name="Stieglmeier M."/>
            <person name="Klingl A."/>
            <person name="Woyke T."/>
            <person name="Ryan C.M."/>
            <person name="Banfield J.F."/>
        </authorList>
    </citation>
    <scope>NUCLEOTIDE SEQUENCE [LARGE SCALE GENOMIC DNA]</scope>
</reference>
<dbReference type="SUPFAM" id="SSF55186">
    <property type="entry name" value="ThrRS/AlaRS common domain"/>
    <property type="match status" value="1"/>
</dbReference>
<comment type="subcellular location">
    <subcellularLocation>
        <location evidence="13">Cytoplasm</location>
    </subcellularLocation>
</comment>
<accession>A0A2M8EL60</accession>
<dbReference type="InterPro" id="IPR006195">
    <property type="entry name" value="aa-tRNA-synth_II"/>
</dbReference>
<evidence type="ECO:0000256" key="10">
    <source>
        <dbReference type="ARBA" id="ARBA00022917"/>
    </source>
</evidence>
<dbReference type="EMBL" id="PFSJ01000024">
    <property type="protein sequence ID" value="PJC23484.1"/>
    <property type="molecule type" value="Genomic_DNA"/>
</dbReference>